<evidence type="ECO:0000313" key="2">
    <source>
        <dbReference type="EMBL" id="SPJ89658.1"/>
    </source>
</evidence>
<name>A0AAE8SPI7_9HYPO</name>
<feature type="chain" id="PRO_5042297752" evidence="1">
    <location>
        <begin position="22"/>
        <end position="233"/>
    </location>
</feature>
<dbReference type="PANTHER" id="PTHR36182">
    <property type="entry name" value="PROTEIN, PUTATIVE (AFU_ORTHOLOGUE AFUA_6G10930)-RELATED"/>
    <property type="match status" value="1"/>
</dbReference>
<keyword evidence="3" id="KW-1185">Reference proteome</keyword>
<dbReference type="EMBL" id="ONZP01000690">
    <property type="protein sequence ID" value="SPJ89658.1"/>
    <property type="molecule type" value="Genomic_DNA"/>
</dbReference>
<dbReference type="Gene3D" id="2.70.50.70">
    <property type="match status" value="1"/>
</dbReference>
<gene>
    <name evidence="2" type="ORF">FTOL_13019</name>
</gene>
<dbReference type="Proteomes" id="UP001187734">
    <property type="component" value="Unassembled WGS sequence"/>
</dbReference>
<dbReference type="PANTHER" id="PTHR36182:SF1">
    <property type="entry name" value="PROTEIN, PUTATIVE (AFU_ORTHOLOGUE AFUA_6G10930)-RELATED"/>
    <property type="match status" value="1"/>
</dbReference>
<comment type="caution">
    <text evidence="2">The sequence shown here is derived from an EMBL/GenBank/DDBJ whole genome shotgun (WGS) entry which is preliminary data.</text>
</comment>
<accession>A0AAE8SPI7</accession>
<feature type="signal peptide" evidence="1">
    <location>
        <begin position="1"/>
        <end position="21"/>
    </location>
</feature>
<proteinExistence type="predicted"/>
<keyword evidence="1" id="KW-0732">Signal</keyword>
<evidence type="ECO:0000256" key="1">
    <source>
        <dbReference type="SAM" id="SignalP"/>
    </source>
</evidence>
<organism evidence="2 3">
    <name type="scientific">Fusarium torulosum</name>
    <dbReference type="NCBI Taxonomy" id="33205"/>
    <lineage>
        <taxon>Eukaryota</taxon>
        <taxon>Fungi</taxon>
        <taxon>Dikarya</taxon>
        <taxon>Ascomycota</taxon>
        <taxon>Pezizomycotina</taxon>
        <taxon>Sordariomycetes</taxon>
        <taxon>Hypocreomycetidae</taxon>
        <taxon>Hypocreales</taxon>
        <taxon>Nectriaceae</taxon>
        <taxon>Fusarium</taxon>
    </lineage>
</organism>
<dbReference type="AlphaFoldDB" id="A0AAE8SPI7"/>
<protein>
    <submittedName>
        <fullName evidence="2">Probable endoglucanase</fullName>
    </submittedName>
</protein>
<sequence length="233" mass="25633">MIPQLLPKVFTAFAILSVASAHIELSWPYPLRSKFNPDSPKDLIDYDMINPLFANGTNFPCKGYHLNTPRHPTAVWTAGQRQHISLMGPVTTKGLGAWNHGGGSCQLSLSYDNGKSFQVIHSMQGGCTLEWKYDFILPKDVANGDVLLGWSWFNLQGEAQMYMNCADITITGGSGSPANFQSVYPDIFVANVDNNCSTEDIQEKQEVVFKNPGKQVVFGGNITRFSPPTPDCP</sequence>
<reference evidence="2" key="1">
    <citation type="submission" date="2018-03" db="EMBL/GenBank/DDBJ databases">
        <authorList>
            <person name="Guldener U."/>
        </authorList>
    </citation>
    <scope>NUCLEOTIDE SEQUENCE</scope>
</reference>
<evidence type="ECO:0000313" key="3">
    <source>
        <dbReference type="Proteomes" id="UP001187734"/>
    </source>
</evidence>